<comment type="caution">
    <text evidence="1">The sequence shown here is derived from an EMBL/GenBank/DDBJ whole genome shotgun (WGS) entry which is preliminary data.</text>
</comment>
<gene>
    <name evidence="1" type="ORF">ACFFUR_09025</name>
</gene>
<dbReference type="EMBL" id="JBHMEW010000056">
    <property type="protein sequence ID" value="MFB9211948.1"/>
    <property type="molecule type" value="Genomic_DNA"/>
</dbReference>
<dbReference type="RefSeq" id="WP_379945404.1">
    <property type="nucleotide sequence ID" value="NZ_JBHMEW010000056.1"/>
</dbReference>
<protein>
    <submittedName>
        <fullName evidence="1">Glycosyltransferase</fullName>
    </submittedName>
</protein>
<organism evidence="1 2">
    <name type="scientific">Echinicola jeungdonensis</name>
    <dbReference type="NCBI Taxonomy" id="709343"/>
    <lineage>
        <taxon>Bacteria</taxon>
        <taxon>Pseudomonadati</taxon>
        <taxon>Bacteroidota</taxon>
        <taxon>Cytophagia</taxon>
        <taxon>Cytophagales</taxon>
        <taxon>Cyclobacteriaceae</taxon>
        <taxon>Echinicola</taxon>
    </lineage>
</organism>
<name>A0ABV5J535_9BACT</name>
<accession>A0ABV5J535</accession>
<keyword evidence="2" id="KW-1185">Reference proteome</keyword>
<sequence length="237" mass="28730">MKWGELYGPEYVNRLYEMVKNNLRFPFQLICFTDNKEGIRKEVVCFPIPEVNIPDGLPERMWRKLTVFKKDLYGLKGEALFLDLDVVIVDNMDPFFQLEGEFRIIKDYRKKWRGTGNSSVFRFELGRHYEIFDFFLKNFEEIRKKHRNEQEYLTSIMKEKGILSYWPERWCPSFKYDCVSKFPLAFWKKPKIPHGARIIIFHGEINPPKAIKGGWGKFYRYVRPAKWIKKYWIREKV</sequence>
<dbReference type="InterPro" id="IPR029044">
    <property type="entry name" value="Nucleotide-diphossugar_trans"/>
</dbReference>
<dbReference type="Proteomes" id="UP001589654">
    <property type="component" value="Unassembled WGS sequence"/>
</dbReference>
<evidence type="ECO:0000313" key="1">
    <source>
        <dbReference type="EMBL" id="MFB9211948.1"/>
    </source>
</evidence>
<dbReference type="SUPFAM" id="SSF53448">
    <property type="entry name" value="Nucleotide-diphospho-sugar transferases"/>
    <property type="match status" value="1"/>
</dbReference>
<dbReference type="Gene3D" id="3.90.550.10">
    <property type="entry name" value="Spore Coat Polysaccharide Biosynthesis Protein SpsA, Chain A"/>
    <property type="match status" value="1"/>
</dbReference>
<proteinExistence type="predicted"/>
<evidence type="ECO:0000313" key="2">
    <source>
        <dbReference type="Proteomes" id="UP001589654"/>
    </source>
</evidence>
<reference evidence="1 2" key="1">
    <citation type="submission" date="2024-09" db="EMBL/GenBank/DDBJ databases">
        <authorList>
            <person name="Sun Q."/>
            <person name="Mori K."/>
        </authorList>
    </citation>
    <scope>NUCLEOTIDE SEQUENCE [LARGE SCALE GENOMIC DNA]</scope>
    <source>
        <strain evidence="1 2">CECT 7682</strain>
    </source>
</reference>